<dbReference type="RefSeq" id="WP_126683221.1">
    <property type="nucleotide sequence ID" value="NZ_RYYV01000002.1"/>
</dbReference>
<accession>A0A3S0S2A1</accession>
<reference evidence="1 2" key="1">
    <citation type="submission" date="2018-12" db="EMBL/GenBank/DDBJ databases">
        <title>Dyella dinghuensis sp. nov. DHOA06 and Dyella choica sp. nov. 4M-K27, isolated from forest soil.</title>
        <authorList>
            <person name="Qiu L.-H."/>
            <person name="Gao Z.-H."/>
        </authorList>
    </citation>
    <scope>NUCLEOTIDE SEQUENCE [LARGE SCALE GENOMIC DNA]</scope>
    <source>
        <strain evidence="1 2">4M-K27</strain>
    </source>
</reference>
<keyword evidence="2" id="KW-1185">Reference proteome</keyword>
<dbReference type="AlphaFoldDB" id="A0A3S0S2A1"/>
<gene>
    <name evidence="1" type="ORF">EKH80_02815</name>
</gene>
<protein>
    <submittedName>
        <fullName evidence="1">Uncharacterized protein</fullName>
    </submittedName>
</protein>
<name>A0A3S0S2A1_9GAMM</name>
<proteinExistence type="predicted"/>
<comment type="caution">
    <text evidence="1">The sequence shown here is derived from an EMBL/GenBank/DDBJ whole genome shotgun (WGS) entry which is preliminary data.</text>
</comment>
<evidence type="ECO:0000313" key="2">
    <source>
        <dbReference type="Proteomes" id="UP000274358"/>
    </source>
</evidence>
<evidence type="ECO:0000313" key="1">
    <source>
        <dbReference type="EMBL" id="RUL78762.1"/>
    </source>
</evidence>
<dbReference type="EMBL" id="RYYV01000002">
    <property type="protein sequence ID" value="RUL78762.1"/>
    <property type="molecule type" value="Genomic_DNA"/>
</dbReference>
<dbReference type="OrthoDB" id="8442303at2"/>
<organism evidence="1 2">
    <name type="scientific">Dyella choica</name>
    <dbReference type="NCBI Taxonomy" id="1927959"/>
    <lineage>
        <taxon>Bacteria</taxon>
        <taxon>Pseudomonadati</taxon>
        <taxon>Pseudomonadota</taxon>
        <taxon>Gammaproteobacteria</taxon>
        <taxon>Lysobacterales</taxon>
        <taxon>Rhodanobacteraceae</taxon>
        <taxon>Dyella</taxon>
    </lineage>
</organism>
<dbReference type="Proteomes" id="UP000274358">
    <property type="component" value="Unassembled WGS sequence"/>
</dbReference>
<sequence>MDTRKFALEGSLHLFSSEANMLSPAELYMVKHRPDIREAFALCNLYLITRRPRIFVSPNPMSMHIEANTLSGSFLMQRSQAWESISFRYPLPKGIVDVAVDEIGSSILLIDSNGHRIFTPSHVLAATAESVLGDARDLEVLYVGIGQGRKNPRIAIDRLANHATLQRILSETLAFTPASEILLLMFRFEHHRKYMSTGGDLTLEPTSGVSEELQHWQNMSNATFDRRQRVELAEAALIRHFDPIYNDTFTRTDFARNKRIKLLRGLERQGLTGLIAELSTANLGSRLWSPSRPASRAEDMFPAGIDLARASEKSEEAKQLIKSMTHTHFAQVPLTTSEERNTFLHGMRWRESVPPE</sequence>